<dbReference type="Proteomes" id="UP000807716">
    <property type="component" value="Unassembled WGS sequence"/>
</dbReference>
<dbReference type="InterPro" id="IPR019410">
    <property type="entry name" value="Methyltransf_16"/>
</dbReference>
<accession>A0A9P6PWK0</accession>
<sequence length="282" mass="30869">MDTLSKQGGVGATVWDAGIVLAKYLERVISTLGTPVATATETPGAKIELAPGLTAQSGQPLRILELGAGTGIVSLALARLLQDRKSAHPSPIGLGGVVNVVMTDKANVLPILQKNIDSNHQHDSKISDVHVEAFILDWEHYSGVRALETAPSEEGTCGSSDGVKSSEAATTETTASPKHDFVEQGHLDRIHWDLIIVSDCIWITDLHAPLNATLAKLVPKEASQTMKKTKIVTAFERRDFAKEMEFFAQLSKEFRFRDVKPEEMDPNWQSEDIYIFIAERRD</sequence>
<keyword evidence="2" id="KW-0808">Transferase</keyword>
<dbReference type="Pfam" id="PF10294">
    <property type="entry name" value="Methyltransf_16"/>
    <property type="match status" value="2"/>
</dbReference>
<dbReference type="InterPro" id="IPR029063">
    <property type="entry name" value="SAM-dependent_MTases_sf"/>
</dbReference>
<feature type="compositionally biased region" description="Low complexity" evidence="1">
    <location>
        <begin position="165"/>
        <end position="176"/>
    </location>
</feature>
<dbReference type="AlphaFoldDB" id="A0A9P6PWK0"/>
<dbReference type="GO" id="GO:0008168">
    <property type="term" value="F:methyltransferase activity"/>
    <property type="evidence" value="ECO:0007669"/>
    <property type="project" value="UniProtKB-KW"/>
</dbReference>
<feature type="region of interest" description="Disordered" evidence="1">
    <location>
        <begin position="150"/>
        <end position="177"/>
    </location>
</feature>
<dbReference type="OrthoDB" id="407325at2759"/>
<dbReference type="SUPFAM" id="SSF53335">
    <property type="entry name" value="S-adenosyl-L-methionine-dependent methyltransferases"/>
    <property type="match status" value="1"/>
</dbReference>
<evidence type="ECO:0000256" key="1">
    <source>
        <dbReference type="SAM" id="MobiDB-lite"/>
    </source>
</evidence>
<name>A0A9P6PWK0_9FUNG</name>
<keyword evidence="2" id="KW-0489">Methyltransferase</keyword>
<dbReference type="PANTHER" id="PTHR14614">
    <property type="entry name" value="HEPATOCELLULAR CARCINOMA-ASSOCIATED ANTIGEN"/>
    <property type="match status" value="1"/>
</dbReference>
<dbReference type="GO" id="GO:0032259">
    <property type="term" value="P:methylation"/>
    <property type="evidence" value="ECO:0007669"/>
    <property type="project" value="UniProtKB-KW"/>
</dbReference>
<dbReference type="EMBL" id="JAAAJB010000577">
    <property type="protein sequence ID" value="KAG0253489.1"/>
    <property type="molecule type" value="Genomic_DNA"/>
</dbReference>
<evidence type="ECO:0000313" key="2">
    <source>
        <dbReference type="EMBL" id="KAG0253489.1"/>
    </source>
</evidence>
<reference evidence="2" key="1">
    <citation type="journal article" date="2020" name="Fungal Divers.">
        <title>Resolving the Mortierellaceae phylogeny through synthesis of multi-gene phylogenetics and phylogenomics.</title>
        <authorList>
            <person name="Vandepol N."/>
            <person name="Liber J."/>
            <person name="Desiro A."/>
            <person name="Na H."/>
            <person name="Kennedy M."/>
            <person name="Barry K."/>
            <person name="Grigoriev I.V."/>
            <person name="Miller A.N."/>
            <person name="O'Donnell K."/>
            <person name="Stajich J.E."/>
            <person name="Bonito G."/>
        </authorList>
    </citation>
    <scope>NUCLEOTIDE SEQUENCE</scope>
    <source>
        <strain evidence="2">BC1065</strain>
    </source>
</reference>
<proteinExistence type="predicted"/>
<protein>
    <submittedName>
        <fullName evidence="2">Methyltransferase-like protein 21D</fullName>
    </submittedName>
</protein>
<dbReference type="PANTHER" id="PTHR14614:SF109">
    <property type="entry name" value="RIBOSOMAL LYSINE N-METHYLTRANSFERASE 5"/>
    <property type="match status" value="1"/>
</dbReference>
<organism evidence="2 3">
    <name type="scientific">Actinomortierella ambigua</name>
    <dbReference type="NCBI Taxonomy" id="1343610"/>
    <lineage>
        <taxon>Eukaryota</taxon>
        <taxon>Fungi</taxon>
        <taxon>Fungi incertae sedis</taxon>
        <taxon>Mucoromycota</taxon>
        <taxon>Mortierellomycotina</taxon>
        <taxon>Mortierellomycetes</taxon>
        <taxon>Mortierellales</taxon>
        <taxon>Mortierellaceae</taxon>
        <taxon>Actinomortierella</taxon>
    </lineage>
</organism>
<evidence type="ECO:0000313" key="3">
    <source>
        <dbReference type="Proteomes" id="UP000807716"/>
    </source>
</evidence>
<gene>
    <name evidence="2" type="primary">METTL21D</name>
    <name evidence="2" type="ORF">DFQ27_007371</name>
</gene>
<comment type="caution">
    <text evidence="2">The sequence shown here is derived from an EMBL/GenBank/DDBJ whole genome shotgun (WGS) entry which is preliminary data.</text>
</comment>
<keyword evidence="3" id="KW-1185">Reference proteome</keyword>
<dbReference type="Gene3D" id="3.40.50.150">
    <property type="entry name" value="Vaccinia Virus protein VP39"/>
    <property type="match status" value="1"/>
</dbReference>